<dbReference type="InterPro" id="IPR010179">
    <property type="entry name" value="CRISPR-assoc_prot_Cse3"/>
</dbReference>
<organism evidence="1 2">
    <name type="scientific">Secundilactobacillus silagei JCM 19001</name>
    <dbReference type="NCBI Taxonomy" id="1302250"/>
    <lineage>
        <taxon>Bacteria</taxon>
        <taxon>Bacillati</taxon>
        <taxon>Bacillota</taxon>
        <taxon>Bacilli</taxon>
        <taxon>Lactobacillales</taxon>
        <taxon>Lactobacillaceae</taxon>
        <taxon>Secundilactobacillus</taxon>
    </lineage>
</organism>
<sequence>MYLSRIEVDLNNRQRIKDLTHLGAYHNWVENSFPEEIQNNSHKRHLWRLDPLSGKQYLLILSENRPDIKLLSRYGVPETALTKPYDHFLDSLAEGQRMRFRLTANPTYSVYQGEGKRSKVYPHVTIEQQRKWLLKKADAAGFQIVSQKSEAIEDIDNLAFDIVHRDRPVLHRKAEKGRTIHISRVTFEGVLQIKNIDVFRQVLISGLGREKAFGMGLMTVIPIE</sequence>
<evidence type="ECO:0000313" key="1">
    <source>
        <dbReference type="EMBL" id="GAT17963.1"/>
    </source>
</evidence>
<dbReference type="RefSeq" id="WP_089136062.1">
    <property type="nucleotide sequence ID" value="NZ_BCMG01000001.1"/>
</dbReference>
<dbReference type="Proteomes" id="UP000198402">
    <property type="component" value="Unassembled WGS sequence"/>
</dbReference>
<protein>
    <submittedName>
        <fullName evidence="1">CRISPR-associated protein</fullName>
    </submittedName>
</protein>
<dbReference type="Gene3D" id="3.30.70.1210">
    <property type="entry name" value="Crispr-associated protein, domain 2"/>
    <property type="match status" value="1"/>
</dbReference>
<dbReference type="STRING" id="1302250.GCA_001313225_00316"/>
<dbReference type="SMART" id="SM01101">
    <property type="entry name" value="CRISPR_assoc"/>
    <property type="match status" value="1"/>
</dbReference>
<dbReference type="Gene3D" id="3.30.70.1200">
    <property type="entry name" value="Crispr-associated protein, domain 1"/>
    <property type="match status" value="1"/>
</dbReference>
<dbReference type="SUPFAM" id="SSF117987">
    <property type="entry name" value="CRISPR-associated protein"/>
    <property type="match status" value="2"/>
</dbReference>
<dbReference type="OrthoDB" id="9795689at2"/>
<evidence type="ECO:0000313" key="2">
    <source>
        <dbReference type="Proteomes" id="UP000198402"/>
    </source>
</evidence>
<gene>
    <name evidence="1" type="ORF">IWT126_00220</name>
</gene>
<comment type="caution">
    <text evidence="1">The sequence shown here is derived from an EMBL/GenBank/DDBJ whole genome shotgun (WGS) entry which is preliminary data.</text>
</comment>
<accession>A0A1Z5H3T2</accession>
<dbReference type="CDD" id="cd09727">
    <property type="entry name" value="Cas6_I-E"/>
    <property type="match status" value="1"/>
</dbReference>
<dbReference type="EMBL" id="BCMG01000001">
    <property type="protein sequence ID" value="GAT17963.1"/>
    <property type="molecule type" value="Genomic_DNA"/>
</dbReference>
<proteinExistence type="predicted"/>
<dbReference type="NCBIfam" id="TIGR01907">
    <property type="entry name" value="casE_Cse3"/>
    <property type="match status" value="1"/>
</dbReference>
<keyword evidence="2" id="KW-1185">Reference proteome</keyword>
<reference evidence="1 2" key="1">
    <citation type="submission" date="2015-11" db="EMBL/GenBank/DDBJ databases">
        <title>Draft genome sequences of new species of the genus Lactobacillus isolated from orchardgrass silage.</title>
        <authorList>
            <person name="Tohno M."/>
            <person name="Tanizawa Y."/>
            <person name="Arita M."/>
        </authorList>
    </citation>
    <scope>NUCLEOTIDE SEQUENCE [LARGE SCALE GENOMIC DNA]</scope>
    <source>
        <strain evidence="1 2">IWT126</strain>
    </source>
</reference>
<name>A0A1Z5H3T2_9LACO</name>
<dbReference type="Pfam" id="PF08798">
    <property type="entry name" value="CRISPR_assoc"/>
    <property type="match status" value="1"/>
</dbReference>
<dbReference type="AlphaFoldDB" id="A0A1Z5H3T2"/>